<proteinExistence type="predicted"/>
<dbReference type="InterPro" id="IPR014710">
    <property type="entry name" value="RmlC-like_jellyroll"/>
</dbReference>
<organism evidence="2 3">
    <name type="scientific">Aureimonas jatrophae</name>
    <dbReference type="NCBI Taxonomy" id="1166073"/>
    <lineage>
        <taxon>Bacteria</taxon>
        <taxon>Pseudomonadati</taxon>
        <taxon>Pseudomonadota</taxon>
        <taxon>Alphaproteobacteria</taxon>
        <taxon>Hyphomicrobiales</taxon>
        <taxon>Aurantimonadaceae</taxon>
        <taxon>Aureimonas</taxon>
    </lineage>
</organism>
<dbReference type="Proteomes" id="UP000198793">
    <property type="component" value="Unassembled WGS sequence"/>
</dbReference>
<dbReference type="SUPFAM" id="SSF51182">
    <property type="entry name" value="RmlC-like cupins"/>
    <property type="match status" value="1"/>
</dbReference>
<reference evidence="2 3" key="1">
    <citation type="submission" date="2016-10" db="EMBL/GenBank/DDBJ databases">
        <authorList>
            <person name="de Groot N.N."/>
        </authorList>
    </citation>
    <scope>NUCLEOTIDE SEQUENCE [LARGE SCALE GENOMIC DNA]</scope>
    <source>
        <strain evidence="3">L7-484,KACC 16230,DSM 25025</strain>
    </source>
</reference>
<dbReference type="AlphaFoldDB" id="A0A1H0GUB9"/>
<evidence type="ECO:0000313" key="2">
    <source>
        <dbReference type="EMBL" id="SDO10424.1"/>
    </source>
</evidence>
<protein>
    <recommendedName>
        <fullName evidence="1">(S)-ureidoglycine aminohydrolase cupin domain-containing protein</fullName>
    </recommendedName>
</protein>
<evidence type="ECO:0000259" key="1">
    <source>
        <dbReference type="Pfam" id="PF05899"/>
    </source>
</evidence>
<dbReference type="CDD" id="cd02227">
    <property type="entry name" value="cupin_TM1112-like"/>
    <property type="match status" value="1"/>
</dbReference>
<gene>
    <name evidence="2" type="ORF">SAMN05192530_103337</name>
</gene>
<keyword evidence="3" id="KW-1185">Reference proteome</keyword>
<dbReference type="PANTHER" id="PTHR40943">
    <property type="entry name" value="CYTOPLASMIC PROTEIN-RELATED"/>
    <property type="match status" value="1"/>
</dbReference>
<name>A0A1H0GUB9_9HYPH</name>
<dbReference type="Gene3D" id="2.60.120.10">
    <property type="entry name" value="Jelly Rolls"/>
    <property type="match status" value="1"/>
</dbReference>
<accession>A0A1H0GUB9</accession>
<dbReference type="Pfam" id="PF05899">
    <property type="entry name" value="Cupin_3"/>
    <property type="match status" value="1"/>
</dbReference>
<dbReference type="PANTHER" id="PTHR40943:SF1">
    <property type="entry name" value="CYTOPLASMIC PROTEIN"/>
    <property type="match status" value="1"/>
</dbReference>
<feature type="domain" description="(S)-ureidoglycine aminohydrolase cupin" evidence="1">
    <location>
        <begin position="17"/>
        <end position="86"/>
    </location>
</feature>
<dbReference type="InterPro" id="IPR011051">
    <property type="entry name" value="RmlC_Cupin_sf"/>
</dbReference>
<evidence type="ECO:0000313" key="3">
    <source>
        <dbReference type="Proteomes" id="UP000198793"/>
    </source>
</evidence>
<sequence>MVGEPKHRTWNVEDDGEGTYAGLWESTPGEWRIEYDEWEFCHIISGEGTVTHDDGTTLRYGPGDAFVLRPGFRGTWRVDLTTRKHYVIRT</sequence>
<dbReference type="EMBL" id="FNIT01000003">
    <property type="protein sequence ID" value="SDO10424.1"/>
    <property type="molecule type" value="Genomic_DNA"/>
</dbReference>
<dbReference type="InterPro" id="IPR008579">
    <property type="entry name" value="UGlyAH_Cupin_dom"/>
</dbReference>